<evidence type="ECO:0000313" key="6">
    <source>
        <dbReference type="Proteomes" id="UP001295463"/>
    </source>
</evidence>
<evidence type="ECO:0000256" key="3">
    <source>
        <dbReference type="SAM" id="Coils"/>
    </source>
</evidence>
<name>A0ABM9D5L2_9BACT</name>
<keyword evidence="3" id="KW-0175">Coiled coil</keyword>
<dbReference type="PANTHER" id="PTHR35089">
    <property type="entry name" value="CHAPERONE PROTEIN SKP"/>
    <property type="match status" value="1"/>
</dbReference>
<reference evidence="5 6" key="1">
    <citation type="submission" date="2022-03" db="EMBL/GenBank/DDBJ databases">
        <authorList>
            <person name="Koch H."/>
        </authorList>
    </citation>
    <scope>NUCLEOTIDE SEQUENCE [LARGE SCALE GENOMIC DNA]</scope>
    <source>
        <strain evidence="5 6">G1</strain>
    </source>
</reference>
<protein>
    <submittedName>
        <fullName evidence="5">Outer membrane protein H</fullName>
    </submittedName>
</protein>
<dbReference type="Pfam" id="PF03938">
    <property type="entry name" value="OmpH"/>
    <property type="match status" value="1"/>
</dbReference>
<keyword evidence="2 4" id="KW-0732">Signal</keyword>
<feature type="signal peptide" evidence="4">
    <location>
        <begin position="1"/>
        <end position="20"/>
    </location>
</feature>
<dbReference type="RefSeq" id="WP_305731455.1">
    <property type="nucleotide sequence ID" value="NZ_OW150024.1"/>
</dbReference>
<dbReference type="Gene3D" id="3.30.910.20">
    <property type="entry name" value="Skp domain"/>
    <property type="match status" value="1"/>
</dbReference>
<feature type="coiled-coil region" evidence="3">
    <location>
        <begin position="44"/>
        <end position="89"/>
    </location>
</feature>
<keyword evidence="6" id="KW-1185">Reference proteome</keyword>
<evidence type="ECO:0000256" key="1">
    <source>
        <dbReference type="ARBA" id="ARBA00009091"/>
    </source>
</evidence>
<dbReference type="SUPFAM" id="SSF111384">
    <property type="entry name" value="OmpH-like"/>
    <property type="match status" value="1"/>
</dbReference>
<dbReference type="PANTHER" id="PTHR35089:SF1">
    <property type="entry name" value="CHAPERONE PROTEIN SKP"/>
    <property type="match status" value="1"/>
</dbReference>
<gene>
    <name evidence="5" type="ORF">GEAMG1_0708</name>
</gene>
<organism evidence="5 6">
    <name type="scientific">Trichlorobacter ammonificans</name>
    <dbReference type="NCBI Taxonomy" id="2916410"/>
    <lineage>
        <taxon>Bacteria</taxon>
        <taxon>Pseudomonadati</taxon>
        <taxon>Thermodesulfobacteriota</taxon>
        <taxon>Desulfuromonadia</taxon>
        <taxon>Geobacterales</taxon>
        <taxon>Geobacteraceae</taxon>
        <taxon>Trichlorobacter</taxon>
    </lineage>
</organism>
<dbReference type="Proteomes" id="UP001295463">
    <property type="component" value="Chromosome"/>
</dbReference>
<dbReference type="InterPro" id="IPR005632">
    <property type="entry name" value="Chaperone_Skp"/>
</dbReference>
<dbReference type="EMBL" id="OW150024">
    <property type="protein sequence ID" value="CAH2030520.1"/>
    <property type="molecule type" value="Genomic_DNA"/>
</dbReference>
<comment type="similarity">
    <text evidence="1">Belongs to the Skp family.</text>
</comment>
<dbReference type="InterPro" id="IPR024930">
    <property type="entry name" value="Skp_dom_sf"/>
</dbReference>
<sequence>MKRFVLSVLMVMICSGLAQAAETKVGYIDMQRALNLSDAGVQAKNQLQEKLKGYQAQINAKQEELQKLKTDMEKQSMTLNEAARAAREKDYQQKLKDFQRFTKDAEEDMQARDGELTKKILETLEKLISEYGKKNGYTIIFDARGAGLLYADQKADLTDAILKELNAATKAKK</sequence>
<dbReference type="SMART" id="SM00935">
    <property type="entry name" value="OmpH"/>
    <property type="match status" value="1"/>
</dbReference>
<feature type="chain" id="PRO_5045083280" evidence="4">
    <location>
        <begin position="21"/>
        <end position="173"/>
    </location>
</feature>
<evidence type="ECO:0000256" key="4">
    <source>
        <dbReference type="SAM" id="SignalP"/>
    </source>
</evidence>
<evidence type="ECO:0000256" key="2">
    <source>
        <dbReference type="ARBA" id="ARBA00022729"/>
    </source>
</evidence>
<accession>A0ABM9D5L2</accession>
<proteinExistence type="inferred from homology"/>
<evidence type="ECO:0000313" key="5">
    <source>
        <dbReference type="EMBL" id="CAH2030520.1"/>
    </source>
</evidence>